<dbReference type="AlphaFoldDB" id="A0A0A9EU63"/>
<feature type="compositionally biased region" description="Pro residues" evidence="1">
    <location>
        <begin position="62"/>
        <end position="78"/>
    </location>
</feature>
<reference evidence="2" key="1">
    <citation type="submission" date="2014-09" db="EMBL/GenBank/DDBJ databases">
        <authorList>
            <person name="Magalhaes I.L.F."/>
            <person name="Oliveira U."/>
            <person name="Santos F.R."/>
            <person name="Vidigal T.H.D.A."/>
            <person name="Brescovit A.D."/>
            <person name="Santos A.J."/>
        </authorList>
    </citation>
    <scope>NUCLEOTIDE SEQUENCE</scope>
    <source>
        <tissue evidence="2">Shoot tissue taken approximately 20 cm above the soil surface</tissue>
    </source>
</reference>
<feature type="compositionally biased region" description="Low complexity" evidence="1">
    <location>
        <begin position="40"/>
        <end position="61"/>
    </location>
</feature>
<evidence type="ECO:0000313" key="2">
    <source>
        <dbReference type="EMBL" id="JAE04295.1"/>
    </source>
</evidence>
<organism evidence="2">
    <name type="scientific">Arundo donax</name>
    <name type="common">Giant reed</name>
    <name type="synonym">Donax arundinaceus</name>
    <dbReference type="NCBI Taxonomy" id="35708"/>
    <lineage>
        <taxon>Eukaryota</taxon>
        <taxon>Viridiplantae</taxon>
        <taxon>Streptophyta</taxon>
        <taxon>Embryophyta</taxon>
        <taxon>Tracheophyta</taxon>
        <taxon>Spermatophyta</taxon>
        <taxon>Magnoliopsida</taxon>
        <taxon>Liliopsida</taxon>
        <taxon>Poales</taxon>
        <taxon>Poaceae</taxon>
        <taxon>PACMAD clade</taxon>
        <taxon>Arundinoideae</taxon>
        <taxon>Arundineae</taxon>
        <taxon>Arundo</taxon>
    </lineage>
</organism>
<feature type="region of interest" description="Disordered" evidence="1">
    <location>
        <begin position="104"/>
        <end position="135"/>
    </location>
</feature>
<proteinExistence type="predicted"/>
<sequence>MASSSSLLAGSRPVVSLFEEGFLPASDFRGLLLFVPFSGSSLPSSPASSAAGTGGTASAFPPATPPPPPPPSTPPQQPPAGLTSPHDSFDCTHRLSRFASADECEGFTGDGVDASGSADPPMGTRNEWEIAGDQS</sequence>
<accession>A0A0A9EU63</accession>
<dbReference type="EMBL" id="GBRH01193601">
    <property type="protein sequence ID" value="JAE04295.1"/>
    <property type="molecule type" value="Transcribed_RNA"/>
</dbReference>
<name>A0A0A9EU63_ARUDO</name>
<reference evidence="2" key="2">
    <citation type="journal article" date="2015" name="Data Brief">
        <title>Shoot transcriptome of the giant reed, Arundo donax.</title>
        <authorList>
            <person name="Barrero R.A."/>
            <person name="Guerrero F.D."/>
            <person name="Moolhuijzen P."/>
            <person name="Goolsby J.A."/>
            <person name="Tidwell J."/>
            <person name="Bellgard S.E."/>
            <person name="Bellgard M.I."/>
        </authorList>
    </citation>
    <scope>NUCLEOTIDE SEQUENCE</scope>
    <source>
        <tissue evidence="2">Shoot tissue taken approximately 20 cm above the soil surface</tissue>
    </source>
</reference>
<protein>
    <submittedName>
        <fullName evidence="2">Uncharacterized protein</fullName>
    </submittedName>
</protein>
<feature type="region of interest" description="Disordered" evidence="1">
    <location>
        <begin position="40"/>
        <end position="90"/>
    </location>
</feature>
<evidence type="ECO:0000256" key="1">
    <source>
        <dbReference type="SAM" id="MobiDB-lite"/>
    </source>
</evidence>